<evidence type="ECO:0000313" key="6">
    <source>
        <dbReference type="Proteomes" id="UP000595636"/>
    </source>
</evidence>
<dbReference type="Pfam" id="PF00656">
    <property type="entry name" value="Peptidase_C14"/>
    <property type="match status" value="1"/>
</dbReference>
<gene>
    <name evidence="5" type="ORF">JEQ17_20895</name>
</gene>
<dbReference type="GO" id="GO:0006508">
    <property type="term" value="P:proteolysis"/>
    <property type="evidence" value="ECO:0007669"/>
    <property type="project" value="InterPro"/>
</dbReference>
<evidence type="ECO:0000256" key="1">
    <source>
        <dbReference type="SAM" id="MobiDB-lite"/>
    </source>
</evidence>
<dbReference type="KEGG" id="slf:JEQ17_20895"/>
<dbReference type="PANTHER" id="PTHR37957">
    <property type="entry name" value="BLR7070 PROTEIN"/>
    <property type="match status" value="1"/>
</dbReference>
<feature type="transmembrane region" description="Helical" evidence="2">
    <location>
        <begin position="274"/>
        <end position="295"/>
    </location>
</feature>
<dbReference type="GO" id="GO:0004197">
    <property type="term" value="F:cysteine-type endopeptidase activity"/>
    <property type="evidence" value="ECO:0007669"/>
    <property type="project" value="InterPro"/>
</dbReference>
<evidence type="ECO:0000259" key="3">
    <source>
        <dbReference type="Pfam" id="PF00656"/>
    </source>
</evidence>
<dbReference type="Pfam" id="PF13449">
    <property type="entry name" value="Phytase-like"/>
    <property type="match status" value="1"/>
</dbReference>
<dbReference type="InterPro" id="IPR011600">
    <property type="entry name" value="Pept_C14_caspase"/>
</dbReference>
<keyword evidence="6" id="KW-1185">Reference proteome</keyword>
<dbReference type="RefSeq" id="WP_200396657.1">
    <property type="nucleotide sequence ID" value="NZ_CP066831.1"/>
</dbReference>
<dbReference type="SUPFAM" id="SSF52129">
    <property type="entry name" value="Caspase-like"/>
    <property type="match status" value="1"/>
</dbReference>
<evidence type="ECO:0000313" key="5">
    <source>
        <dbReference type="EMBL" id="QQM41667.1"/>
    </source>
</evidence>
<reference evidence="5 6" key="1">
    <citation type="submission" date="2020-12" db="EMBL/GenBank/DDBJ databases">
        <title>A novel species.</title>
        <authorList>
            <person name="Li K."/>
        </authorList>
    </citation>
    <scope>NUCLEOTIDE SEQUENCE [LARGE SCALE GENOMIC DNA]</scope>
    <source>
        <strain evidence="5 6">ZYC-3</strain>
    </source>
</reference>
<evidence type="ECO:0000256" key="2">
    <source>
        <dbReference type="SAM" id="Phobius"/>
    </source>
</evidence>
<keyword evidence="2" id="KW-0812">Transmembrane</keyword>
<dbReference type="Gene3D" id="3.40.50.1460">
    <property type="match status" value="1"/>
</dbReference>
<sequence length="643" mass="68659">MSGETNSRIDPARSACVLIGVDAYTALDPLRAVRNNLTRLEEALTDPGIWGVARESCQVVSNPATQQELIGPVRKAATAAQDTLIVYYAGHGFIDHSDGSLYLTLPGTEPGEIDGAVPYEWLRRAIRDNGSAKRRIVVLDCCYSGKALDGMSAAGTLQVTALMNDVEGSYVVAASAANRLALSPRGEECTAFTGELVNVLGHGIPGDPEVLPLGRVFHHVRTSLQRKRRPQPELQDRNGIGSLLFVRNRQHVAQAVPPPSEGAPTAPGRGRRGYLVAAAVAVVAALTTAGAMFWWPAEEAAGPCSETASLLSVSDALGKVDDPKYQRAPLDGLSAIALDGPAHAWVLADNDPGRMFHVALGTPDRLDPDPESGEGIRTLKRKDGTPYRRGFDGEGLVVEKGADTMLISAERDSAIHRFRIADGKELGTLPVPGPWRNIPSGGRADGNRNVESLTATSDGRHLYTGLEGPLAGDGDSAGRNLLRIQRYTGSPGGSYALDGQYAYEADAGAYLAELVAVDTDRLLALERTYAAGMGNRIRVYDVTLTGMKDVTKVKYLTDELPDTFATESKRLVLDLADCPSGDLKAPEGQTQPNPLLDNVEGMALGGRLTEGEHRGRRLLYLISDNNSSPKQVTRVYALSVSLK</sequence>
<dbReference type="InterPro" id="IPR029030">
    <property type="entry name" value="Caspase-like_dom_sf"/>
</dbReference>
<dbReference type="PANTHER" id="PTHR37957:SF1">
    <property type="entry name" value="PHYTASE-LIKE DOMAIN-CONTAINING PROTEIN"/>
    <property type="match status" value="1"/>
</dbReference>
<organism evidence="5 6">
    <name type="scientific">Streptomyces liliifuscus</name>
    <dbReference type="NCBI Taxonomy" id="2797636"/>
    <lineage>
        <taxon>Bacteria</taxon>
        <taxon>Bacillati</taxon>
        <taxon>Actinomycetota</taxon>
        <taxon>Actinomycetes</taxon>
        <taxon>Kitasatosporales</taxon>
        <taxon>Streptomycetaceae</taxon>
        <taxon>Streptomyces</taxon>
    </lineage>
</organism>
<feature type="region of interest" description="Disordered" evidence="1">
    <location>
        <begin position="361"/>
        <end position="384"/>
    </location>
</feature>
<dbReference type="InterPro" id="IPR011047">
    <property type="entry name" value="Quinoprotein_ADH-like_sf"/>
</dbReference>
<keyword evidence="2" id="KW-1133">Transmembrane helix</keyword>
<dbReference type="NCBIfam" id="NF047832">
    <property type="entry name" value="caspase_w_EACC1"/>
    <property type="match status" value="1"/>
</dbReference>
<dbReference type="SUPFAM" id="SSF50998">
    <property type="entry name" value="Quinoprotein alcohol dehydrogenase-like"/>
    <property type="match status" value="1"/>
</dbReference>
<feature type="domain" description="Phytase-like" evidence="4">
    <location>
        <begin position="329"/>
        <end position="626"/>
    </location>
</feature>
<keyword evidence="2" id="KW-0472">Membrane</keyword>
<name>A0A7T7I6G9_9ACTN</name>
<protein>
    <submittedName>
        <fullName evidence="5">Esterase-like activity of phytase family protein</fullName>
    </submittedName>
</protein>
<proteinExistence type="predicted"/>
<evidence type="ECO:0000259" key="4">
    <source>
        <dbReference type="Pfam" id="PF13449"/>
    </source>
</evidence>
<feature type="domain" description="Peptidase C14 caspase" evidence="3">
    <location>
        <begin position="14"/>
        <end position="233"/>
    </location>
</feature>
<dbReference type="EMBL" id="CP066831">
    <property type="protein sequence ID" value="QQM41667.1"/>
    <property type="molecule type" value="Genomic_DNA"/>
</dbReference>
<accession>A0A7T7I6G9</accession>
<dbReference type="AlphaFoldDB" id="A0A7T7I6G9"/>
<dbReference type="InterPro" id="IPR027372">
    <property type="entry name" value="Phytase-like_dom"/>
</dbReference>
<dbReference type="Proteomes" id="UP000595636">
    <property type="component" value="Chromosome"/>
</dbReference>